<evidence type="ECO:0000256" key="2">
    <source>
        <dbReference type="ARBA" id="ARBA00022475"/>
    </source>
</evidence>
<feature type="transmembrane region" description="Helical" evidence="6">
    <location>
        <begin position="65"/>
        <end position="86"/>
    </location>
</feature>
<protein>
    <recommendedName>
        <fullName evidence="8">Phosphate-starvation-inducible E-like protein</fullName>
    </recommendedName>
</protein>
<evidence type="ECO:0000313" key="7">
    <source>
        <dbReference type="EMBL" id="ACL46498.1"/>
    </source>
</evidence>
<dbReference type="EMBL" id="CP001344">
    <property type="protein sequence ID" value="ACL46498.1"/>
    <property type="molecule type" value="Genomic_DNA"/>
</dbReference>
<accession>B8HXF3</accession>
<dbReference type="STRING" id="395961.Cyan7425_4185"/>
<evidence type="ECO:0000256" key="1">
    <source>
        <dbReference type="ARBA" id="ARBA00004651"/>
    </source>
</evidence>
<dbReference type="eggNOG" id="COG3431">
    <property type="taxonomic scope" value="Bacteria"/>
</dbReference>
<evidence type="ECO:0008006" key="8">
    <source>
        <dbReference type="Google" id="ProtNLM"/>
    </source>
</evidence>
<evidence type="ECO:0000256" key="3">
    <source>
        <dbReference type="ARBA" id="ARBA00022692"/>
    </source>
</evidence>
<dbReference type="HOGENOM" id="CLU_113758_1_0_3"/>
<keyword evidence="4 6" id="KW-1133">Transmembrane helix</keyword>
<keyword evidence="2" id="KW-1003">Cell membrane</keyword>
<comment type="subcellular location">
    <subcellularLocation>
        <location evidence="1">Cell membrane</location>
        <topology evidence="1">Multi-pass membrane protein</topology>
    </subcellularLocation>
</comment>
<dbReference type="KEGG" id="cyn:Cyan7425_4185"/>
<dbReference type="AlphaFoldDB" id="B8HXF3"/>
<keyword evidence="5 6" id="KW-0472">Membrane</keyword>
<name>B8HXF3_CYAP4</name>
<evidence type="ECO:0000256" key="4">
    <source>
        <dbReference type="ARBA" id="ARBA00022989"/>
    </source>
</evidence>
<evidence type="ECO:0000256" key="5">
    <source>
        <dbReference type="ARBA" id="ARBA00023136"/>
    </source>
</evidence>
<organism evidence="7">
    <name type="scientific">Cyanothece sp. (strain PCC 7425 / ATCC 29141)</name>
    <dbReference type="NCBI Taxonomy" id="395961"/>
    <lineage>
        <taxon>Bacteria</taxon>
        <taxon>Bacillati</taxon>
        <taxon>Cyanobacteriota</taxon>
        <taxon>Cyanophyceae</taxon>
        <taxon>Gomontiellales</taxon>
        <taxon>Cyanothecaceae</taxon>
        <taxon>Cyanothece</taxon>
    </lineage>
</organism>
<feature type="transmembrane region" description="Helical" evidence="6">
    <location>
        <begin position="129"/>
        <end position="146"/>
    </location>
</feature>
<dbReference type="Pfam" id="PF06146">
    <property type="entry name" value="PsiE"/>
    <property type="match status" value="1"/>
</dbReference>
<keyword evidence="3 6" id="KW-0812">Transmembrane</keyword>
<reference evidence="7" key="1">
    <citation type="submission" date="2009-01" db="EMBL/GenBank/DDBJ databases">
        <title>Complete sequence of chromosome Cyanothece sp. PCC 7425.</title>
        <authorList>
            <consortium name="US DOE Joint Genome Institute"/>
            <person name="Lucas S."/>
            <person name="Copeland A."/>
            <person name="Lapidus A."/>
            <person name="Glavina del Rio T."/>
            <person name="Dalin E."/>
            <person name="Tice H."/>
            <person name="Bruce D."/>
            <person name="Goodwin L."/>
            <person name="Pitluck S."/>
            <person name="Sims D."/>
            <person name="Meineke L."/>
            <person name="Brettin T."/>
            <person name="Detter J.C."/>
            <person name="Han C."/>
            <person name="Larimer F."/>
            <person name="Land M."/>
            <person name="Hauser L."/>
            <person name="Kyrpides N."/>
            <person name="Ovchinnikova G."/>
            <person name="Liberton M."/>
            <person name="Stoeckel J."/>
            <person name="Banerjee A."/>
            <person name="Singh A."/>
            <person name="Page L."/>
            <person name="Sato H."/>
            <person name="Zhao L."/>
            <person name="Sherman L."/>
            <person name="Pakrasi H."/>
            <person name="Richardson P."/>
        </authorList>
    </citation>
    <scope>NUCLEOTIDE SEQUENCE</scope>
    <source>
        <strain evidence="7">PCC 7425</strain>
    </source>
</reference>
<proteinExistence type="predicted"/>
<feature type="transmembrane region" description="Helical" evidence="6">
    <location>
        <begin position="34"/>
        <end position="59"/>
    </location>
</feature>
<sequence length="156" mass="17458">MKLLRRLLLPLLSRDKNDDFLDFVDQLEDVFAKLLTLGMMGLILFMIVDLGIVLVSSILTPPGDGFTTIIFKILGLFLNVLIALEITQNITSYLGTHVIQIEMVLVTSLIAVARKIIILDLSKLAPMQLLALSLAVAALGTCYWLVRRTNHHYPFH</sequence>
<dbReference type="OrthoDB" id="488857at2"/>
<dbReference type="InterPro" id="IPR020948">
    <property type="entry name" value="P_starv_induced_PsiE-like"/>
</dbReference>
<evidence type="ECO:0000256" key="6">
    <source>
        <dbReference type="SAM" id="Phobius"/>
    </source>
</evidence>
<gene>
    <name evidence="7" type="ordered locus">Cyan7425_4185</name>
</gene>
<feature type="transmembrane region" description="Helical" evidence="6">
    <location>
        <begin position="98"/>
        <end position="117"/>
    </location>
</feature>
<dbReference type="GO" id="GO:0005886">
    <property type="term" value="C:plasma membrane"/>
    <property type="evidence" value="ECO:0007669"/>
    <property type="project" value="UniProtKB-SubCell"/>
</dbReference>